<dbReference type="Gene3D" id="3.40.50.720">
    <property type="entry name" value="NAD(P)-binding Rossmann-like Domain"/>
    <property type="match status" value="2"/>
</dbReference>
<dbReference type="EMBL" id="CP134500">
    <property type="protein sequence ID" value="WNF27221.1"/>
    <property type="molecule type" value="Genomic_DNA"/>
</dbReference>
<evidence type="ECO:0000259" key="4">
    <source>
        <dbReference type="Pfam" id="PF02826"/>
    </source>
</evidence>
<dbReference type="PANTHER" id="PTHR43333">
    <property type="entry name" value="2-HACID_DH_C DOMAIN-CONTAINING PROTEIN"/>
    <property type="match status" value="1"/>
</dbReference>
<feature type="compositionally biased region" description="Low complexity" evidence="3">
    <location>
        <begin position="318"/>
        <end position="332"/>
    </location>
</feature>
<accession>A0ABY9VTG2</accession>
<name>A0ABY9VTG2_9ACTN</name>
<dbReference type="Proteomes" id="UP001303236">
    <property type="component" value="Chromosome"/>
</dbReference>
<dbReference type="SUPFAM" id="SSF51735">
    <property type="entry name" value="NAD(P)-binding Rossmann-fold domains"/>
    <property type="match status" value="1"/>
</dbReference>
<evidence type="ECO:0000313" key="5">
    <source>
        <dbReference type="EMBL" id="WNF27221.1"/>
    </source>
</evidence>
<dbReference type="InterPro" id="IPR006140">
    <property type="entry name" value="D-isomer_DH_NAD-bd"/>
</dbReference>
<feature type="compositionally biased region" description="Acidic residues" evidence="3">
    <location>
        <begin position="333"/>
        <end position="342"/>
    </location>
</feature>
<gene>
    <name evidence="5" type="ORF">RI138_10430</name>
</gene>
<sequence>MPNPVLLVLDADPPQPPRLGRLTGRVDVRYADASSLAGKLPYADVLLVWDFTSDAVREAWPGPGARPRWVHTASAGVDRLLCPELVASDTVLTNARGVFERPIAEYVAGLVLALAKDLPGTLELQRERHWHHREGQQVAGTRAVVVGAGPIGREITRLLHGLGVTVALVGRTARRTIHGVADLDRLAARADWVIAAAPLTDATRGMFDSRFFGLLQPSARFINVGRGAAVVEADLVDALNRRWLAGAALDVFEDEPLGPDSPLWDVPGLLVSPHLSGDTVGWRDRLGEQFVAMYERWARGEPLPNVVDKERGYVPSPDTDTGTGTEAGAGTDTDTETGTETETETRTGTG</sequence>
<proteinExistence type="predicted"/>
<protein>
    <submittedName>
        <fullName evidence="5">D-2-hydroxyacid dehydrogenase</fullName>
    </submittedName>
</protein>
<evidence type="ECO:0000256" key="2">
    <source>
        <dbReference type="ARBA" id="ARBA00023027"/>
    </source>
</evidence>
<feature type="domain" description="D-isomer specific 2-hydroxyacid dehydrogenase NAD-binding" evidence="4">
    <location>
        <begin position="109"/>
        <end position="276"/>
    </location>
</feature>
<feature type="region of interest" description="Disordered" evidence="3">
    <location>
        <begin position="307"/>
        <end position="350"/>
    </location>
</feature>
<dbReference type="Pfam" id="PF02826">
    <property type="entry name" value="2-Hacid_dh_C"/>
    <property type="match status" value="1"/>
</dbReference>
<evidence type="ECO:0000256" key="3">
    <source>
        <dbReference type="SAM" id="MobiDB-lite"/>
    </source>
</evidence>
<keyword evidence="2" id="KW-0520">NAD</keyword>
<dbReference type="PANTHER" id="PTHR43333:SF1">
    <property type="entry name" value="D-ISOMER SPECIFIC 2-HYDROXYACID DEHYDROGENASE NAD-BINDING DOMAIN-CONTAINING PROTEIN"/>
    <property type="match status" value="1"/>
</dbReference>
<keyword evidence="1" id="KW-0560">Oxidoreductase</keyword>
<evidence type="ECO:0000313" key="6">
    <source>
        <dbReference type="Proteomes" id="UP001303236"/>
    </source>
</evidence>
<organism evidence="5 6">
    <name type="scientific">Streptomyces durocortorensis</name>
    <dbReference type="NCBI Taxonomy" id="2811104"/>
    <lineage>
        <taxon>Bacteria</taxon>
        <taxon>Bacillati</taxon>
        <taxon>Actinomycetota</taxon>
        <taxon>Actinomycetes</taxon>
        <taxon>Kitasatosporales</taxon>
        <taxon>Streptomycetaceae</taxon>
        <taxon>Streptomyces</taxon>
    </lineage>
</organism>
<evidence type="ECO:0000256" key="1">
    <source>
        <dbReference type="ARBA" id="ARBA00023002"/>
    </source>
</evidence>
<dbReference type="CDD" id="cd05300">
    <property type="entry name" value="2-Hacid_dh_1"/>
    <property type="match status" value="1"/>
</dbReference>
<reference evidence="5 6" key="1">
    <citation type="submission" date="2023-09" db="EMBL/GenBank/DDBJ databases">
        <title>Genome completion map analysis of the actinomycetes C11-1.</title>
        <authorList>
            <person name="Qin P."/>
            <person name="Guan P."/>
        </authorList>
    </citation>
    <scope>NUCLEOTIDE SEQUENCE [LARGE SCALE GENOMIC DNA]</scope>
    <source>
        <strain evidence="5 6">C11-1</strain>
    </source>
</reference>
<keyword evidence="6" id="KW-1185">Reference proteome</keyword>
<dbReference type="SUPFAM" id="SSF52283">
    <property type="entry name" value="Formate/glycerate dehydrogenase catalytic domain-like"/>
    <property type="match status" value="1"/>
</dbReference>
<dbReference type="InterPro" id="IPR036291">
    <property type="entry name" value="NAD(P)-bd_dom_sf"/>
</dbReference>